<gene>
    <name evidence="2" type="ORF">SHCRBa_159_E04_F_30</name>
</gene>
<organism evidence="2">
    <name type="scientific">Saccharum hybrid cultivar R570</name>
    <dbReference type="NCBI Taxonomy" id="131158"/>
    <lineage>
        <taxon>Eukaryota</taxon>
        <taxon>Viridiplantae</taxon>
        <taxon>Streptophyta</taxon>
        <taxon>Embryophyta</taxon>
        <taxon>Tracheophyta</taxon>
        <taxon>Spermatophyta</taxon>
        <taxon>Magnoliopsida</taxon>
        <taxon>Liliopsida</taxon>
        <taxon>Poales</taxon>
        <taxon>Poaceae</taxon>
        <taxon>PACMAD clade</taxon>
        <taxon>Panicoideae</taxon>
        <taxon>Andropogonodae</taxon>
        <taxon>Andropogoneae</taxon>
        <taxon>Saccharinae</taxon>
        <taxon>Saccharum</taxon>
        <taxon>Saccharum officinarum species complex</taxon>
    </lineage>
</organism>
<proteinExistence type="predicted"/>
<dbReference type="EMBL" id="KF184751">
    <property type="protein sequence ID" value="AGT16284.1"/>
    <property type="molecule type" value="Genomic_DNA"/>
</dbReference>
<sequence length="123" mass="12762">MEQSAERRRKVAVLARANSAVFVLWALVVALQASSGSQCLPFHFADGAASGGAPRAALQASSLPFHFADGATSGGARRGSELQRAVAHHARRSRPPESSLPFHFAETPTGQRAAASGGARRGS</sequence>
<accession>A0A059Q025</accession>
<feature type="compositionally biased region" description="Low complexity" evidence="1">
    <location>
        <begin position="112"/>
        <end position="123"/>
    </location>
</feature>
<feature type="region of interest" description="Disordered" evidence="1">
    <location>
        <begin position="72"/>
        <end position="123"/>
    </location>
</feature>
<evidence type="ECO:0000256" key="1">
    <source>
        <dbReference type="SAM" id="MobiDB-lite"/>
    </source>
</evidence>
<reference evidence="2" key="1">
    <citation type="submission" date="2013-05" db="EMBL/GenBank/DDBJ databases">
        <title>Building the sugarcane genome for biotechnology and identifying evolutionary trends.</title>
        <authorList>
            <person name="De Setta N."/>
            <person name="Monteiro-Vitorello C.B."/>
            <person name="Metcalfe C.J."/>
            <person name="Cruz G.M.Q."/>
            <person name="Del Bem L.E."/>
            <person name="Vicentini R."/>
            <person name="Nogueira F.T.S."/>
            <person name="Campos R.A."/>
            <person name="Nunes S.L."/>
            <person name="Turrini P.C.G."/>
            <person name="Vieira A.P."/>
            <person name="Cruz E.A.O."/>
            <person name="Correa T.C.S."/>
            <person name="Hotta C.T."/>
            <person name="de Mello-Varani A."/>
            <person name="Vautrin S."/>
            <person name="Trindade A.S."/>
            <person name="Vilela M.M."/>
            <person name="Horta C.L."/>
            <person name="Sato P.M."/>
            <person name="de Andrade R.F."/>
            <person name="Nishiyama M.Y."/>
            <person name="Cardoso-Silva C.B."/>
            <person name="Scortecci K.C."/>
            <person name="Garcia A.A.F."/>
            <person name="Carneiro M.S."/>
            <person name="Kim C."/>
            <person name="Paterson A.H."/>
            <person name="Berges H."/>
            <person name="D'Hont A."/>
            <person name="de-Souza A.P."/>
            <person name="Souza G.M."/>
            <person name="Vincentz M."/>
            <person name="Kitajima J.P."/>
            <person name="Van Sluys M.-A."/>
        </authorList>
    </citation>
    <scope>NUCLEOTIDE SEQUENCE</scope>
</reference>
<evidence type="ECO:0000313" key="2">
    <source>
        <dbReference type="EMBL" id="AGT16284.1"/>
    </source>
</evidence>
<name>A0A059Q025_9POAL</name>
<protein>
    <submittedName>
        <fullName evidence="2">Uncharacterized protein</fullName>
    </submittedName>
</protein>
<dbReference type="AlphaFoldDB" id="A0A059Q025"/>